<dbReference type="Gramene" id="Zm00001eb434110_T001">
    <property type="protein sequence ID" value="Zm00001eb434110_P001"/>
    <property type="gene ID" value="Zm00001eb434110"/>
</dbReference>
<dbReference type="PANTHER" id="PTHR47676">
    <property type="entry name" value="OS01G0225100 PROTEIN"/>
    <property type="match status" value="1"/>
</dbReference>
<evidence type="ECO:0000256" key="1">
    <source>
        <dbReference type="SAM" id="MobiDB-lite"/>
    </source>
</evidence>
<feature type="compositionally biased region" description="Low complexity" evidence="1">
    <location>
        <begin position="69"/>
        <end position="87"/>
    </location>
</feature>
<organism evidence="2 3">
    <name type="scientific">Zea mays</name>
    <name type="common">Maize</name>
    <dbReference type="NCBI Taxonomy" id="4577"/>
    <lineage>
        <taxon>Eukaryota</taxon>
        <taxon>Viridiplantae</taxon>
        <taxon>Streptophyta</taxon>
        <taxon>Embryophyta</taxon>
        <taxon>Tracheophyta</taxon>
        <taxon>Spermatophyta</taxon>
        <taxon>Magnoliopsida</taxon>
        <taxon>Liliopsida</taxon>
        <taxon>Poales</taxon>
        <taxon>Poaceae</taxon>
        <taxon>PACMAD clade</taxon>
        <taxon>Panicoideae</taxon>
        <taxon>Andropogonodae</taxon>
        <taxon>Andropogoneae</taxon>
        <taxon>Tripsacinae</taxon>
        <taxon>Zea</taxon>
    </lineage>
</organism>
<dbReference type="AlphaFoldDB" id="A0A804RR78"/>
<reference evidence="2" key="2">
    <citation type="submission" date="2019-07" db="EMBL/GenBank/DDBJ databases">
        <authorList>
            <person name="Seetharam A."/>
            <person name="Woodhouse M."/>
            <person name="Cannon E."/>
        </authorList>
    </citation>
    <scope>NUCLEOTIDE SEQUENCE [LARGE SCALE GENOMIC DNA]</scope>
    <source>
        <strain evidence="2">cv. B73</strain>
    </source>
</reference>
<evidence type="ECO:0000313" key="3">
    <source>
        <dbReference type="Proteomes" id="UP000007305"/>
    </source>
</evidence>
<reference evidence="3" key="1">
    <citation type="journal article" date="2009" name="Science">
        <title>The B73 maize genome: complexity, diversity, and dynamics.</title>
        <authorList>
            <person name="Schnable P.S."/>
            <person name="Ware D."/>
            <person name="Fulton R.S."/>
            <person name="Stein J.C."/>
            <person name="Wei F."/>
            <person name="Pasternak S."/>
            <person name="Liang C."/>
            <person name="Zhang J."/>
            <person name="Fulton L."/>
            <person name="Graves T.A."/>
            <person name="Minx P."/>
            <person name="Reily A.D."/>
            <person name="Courtney L."/>
            <person name="Kruchowski S.S."/>
            <person name="Tomlinson C."/>
            <person name="Strong C."/>
            <person name="Delehaunty K."/>
            <person name="Fronick C."/>
            <person name="Courtney B."/>
            <person name="Rock S.M."/>
            <person name="Belter E."/>
            <person name="Du F."/>
            <person name="Kim K."/>
            <person name="Abbott R.M."/>
            <person name="Cotton M."/>
            <person name="Levy A."/>
            <person name="Marchetto P."/>
            <person name="Ochoa K."/>
            <person name="Jackson S.M."/>
            <person name="Gillam B."/>
            <person name="Chen W."/>
            <person name="Yan L."/>
            <person name="Higginbotham J."/>
            <person name="Cardenas M."/>
            <person name="Waligorski J."/>
            <person name="Applebaum E."/>
            <person name="Phelps L."/>
            <person name="Falcone J."/>
            <person name="Kanchi K."/>
            <person name="Thane T."/>
            <person name="Scimone A."/>
            <person name="Thane N."/>
            <person name="Henke J."/>
            <person name="Wang T."/>
            <person name="Ruppert J."/>
            <person name="Shah N."/>
            <person name="Rotter K."/>
            <person name="Hodges J."/>
            <person name="Ingenthron E."/>
            <person name="Cordes M."/>
            <person name="Kohlberg S."/>
            <person name="Sgro J."/>
            <person name="Delgado B."/>
            <person name="Mead K."/>
            <person name="Chinwalla A."/>
            <person name="Leonard S."/>
            <person name="Crouse K."/>
            <person name="Collura K."/>
            <person name="Kudrna D."/>
            <person name="Currie J."/>
            <person name="He R."/>
            <person name="Angelova A."/>
            <person name="Rajasekar S."/>
            <person name="Mueller T."/>
            <person name="Lomeli R."/>
            <person name="Scara G."/>
            <person name="Ko A."/>
            <person name="Delaney K."/>
            <person name="Wissotski M."/>
            <person name="Lopez G."/>
            <person name="Campos D."/>
            <person name="Braidotti M."/>
            <person name="Ashley E."/>
            <person name="Golser W."/>
            <person name="Kim H."/>
            <person name="Lee S."/>
            <person name="Lin J."/>
            <person name="Dujmic Z."/>
            <person name="Kim W."/>
            <person name="Talag J."/>
            <person name="Zuccolo A."/>
            <person name="Fan C."/>
            <person name="Sebastian A."/>
            <person name="Kramer M."/>
            <person name="Spiegel L."/>
            <person name="Nascimento L."/>
            <person name="Zutavern T."/>
            <person name="Miller B."/>
            <person name="Ambroise C."/>
            <person name="Muller S."/>
            <person name="Spooner W."/>
            <person name="Narechania A."/>
            <person name="Ren L."/>
            <person name="Wei S."/>
            <person name="Kumari S."/>
            <person name="Faga B."/>
            <person name="Levy M.J."/>
            <person name="McMahan L."/>
            <person name="Van Buren P."/>
            <person name="Vaughn M.W."/>
            <person name="Ying K."/>
            <person name="Yeh C.-T."/>
            <person name="Emrich S.J."/>
            <person name="Jia Y."/>
            <person name="Kalyanaraman A."/>
            <person name="Hsia A.-P."/>
            <person name="Barbazuk W.B."/>
            <person name="Baucom R.S."/>
            <person name="Brutnell T.P."/>
            <person name="Carpita N.C."/>
            <person name="Chaparro C."/>
            <person name="Chia J.-M."/>
            <person name="Deragon J.-M."/>
            <person name="Estill J.C."/>
            <person name="Fu Y."/>
            <person name="Jeddeloh J.A."/>
            <person name="Han Y."/>
            <person name="Lee H."/>
            <person name="Li P."/>
            <person name="Lisch D.R."/>
            <person name="Liu S."/>
            <person name="Liu Z."/>
            <person name="Nagel D.H."/>
            <person name="McCann M.C."/>
            <person name="SanMiguel P."/>
            <person name="Myers A.M."/>
            <person name="Nettleton D."/>
            <person name="Nguyen J."/>
            <person name="Penning B.W."/>
            <person name="Ponnala L."/>
            <person name="Schneider K.L."/>
            <person name="Schwartz D.C."/>
            <person name="Sharma A."/>
            <person name="Soderlund C."/>
            <person name="Springer N.M."/>
            <person name="Sun Q."/>
            <person name="Wang H."/>
            <person name="Waterman M."/>
            <person name="Westerman R."/>
            <person name="Wolfgruber T.K."/>
            <person name="Yang L."/>
            <person name="Yu Y."/>
            <person name="Zhang L."/>
            <person name="Zhou S."/>
            <person name="Zhu Q."/>
            <person name="Bennetzen J.L."/>
            <person name="Dawe R.K."/>
            <person name="Jiang J."/>
            <person name="Jiang N."/>
            <person name="Presting G.G."/>
            <person name="Wessler S.R."/>
            <person name="Aluru S."/>
            <person name="Martienssen R.A."/>
            <person name="Clifton S.W."/>
            <person name="McCombie W.R."/>
            <person name="Wing R.A."/>
            <person name="Wilson R.K."/>
        </authorList>
    </citation>
    <scope>NUCLEOTIDE SEQUENCE [LARGE SCALE GENOMIC DNA]</scope>
    <source>
        <strain evidence="3">cv. B73</strain>
    </source>
</reference>
<feature type="region of interest" description="Disordered" evidence="1">
    <location>
        <begin position="59"/>
        <end position="132"/>
    </location>
</feature>
<sequence length="215" mass="23137">MESGRLARPCPRLPISTVLVPPTSQATHTEQNNPLHRHQRSRAQIPLSALARHLRSMLRVRHQRSPGCSTHSPAPPSTRSTPPTARPEGTHLWPPVSCLPRRTCTRRSPPPPLDLSPHSGSGGRKAGRRPKRVAVAATGMVADVIGKEYTRSTTNSVVSMPNAWKGRDGESDGDGSGGRKDSVEEVEQFLCSMLGDNSELGMGVVRDVPGQCLAS</sequence>
<dbReference type="InParanoid" id="A0A804RR78"/>
<dbReference type="EnsemblPlants" id="Zm00001eb434110_T001">
    <property type="protein sequence ID" value="Zm00001eb434110_P001"/>
    <property type="gene ID" value="Zm00001eb434110"/>
</dbReference>
<feature type="region of interest" description="Disordered" evidence="1">
    <location>
        <begin position="1"/>
        <end position="41"/>
    </location>
</feature>
<keyword evidence="3" id="KW-1185">Reference proteome</keyword>
<name>A0A804RR78_MAIZE</name>
<reference evidence="2" key="3">
    <citation type="submission" date="2021-05" db="UniProtKB">
        <authorList>
            <consortium name="EnsemblPlants"/>
        </authorList>
    </citation>
    <scope>IDENTIFICATION</scope>
    <source>
        <strain evidence="2">cv. B73</strain>
    </source>
</reference>
<dbReference type="PANTHER" id="PTHR47676:SF1">
    <property type="entry name" value="SMR DOMAIN-CONTAINING PROTEIN"/>
    <property type="match status" value="1"/>
</dbReference>
<evidence type="ECO:0000313" key="2">
    <source>
        <dbReference type="EnsemblPlants" id="Zm00001eb434110_P001"/>
    </source>
</evidence>
<proteinExistence type="predicted"/>
<feature type="compositionally biased region" description="Polar residues" evidence="1">
    <location>
        <begin position="22"/>
        <end position="34"/>
    </location>
</feature>
<feature type="region of interest" description="Disordered" evidence="1">
    <location>
        <begin position="159"/>
        <end position="183"/>
    </location>
</feature>
<dbReference type="Proteomes" id="UP000007305">
    <property type="component" value="Chromosome 10"/>
</dbReference>
<dbReference type="InterPro" id="IPR055319">
    <property type="entry name" value="At5g58720-like"/>
</dbReference>
<protein>
    <submittedName>
        <fullName evidence="2">Uncharacterized protein</fullName>
    </submittedName>
</protein>
<accession>A0A804RR78</accession>